<dbReference type="Pfam" id="PF00520">
    <property type="entry name" value="Ion_trans"/>
    <property type="match status" value="1"/>
</dbReference>
<dbReference type="SUPFAM" id="SSF81324">
    <property type="entry name" value="Voltage-gated potassium channels"/>
    <property type="match status" value="1"/>
</dbReference>
<evidence type="ECO:0000256" key="12">
    <source>
        <dbReference type="SAM" id="Phobius"/>
    </source>
</evidence>
<dbReference type="SUPFAM" id="SSF47473">
    <property type="entry name" value="EF-hand"/>
    <property type="match status" value="1"/>
</dbReference>
<evidence type="ECO:0000313" key="14">
    <source>
        <dbReference type="EMBL" id="CAE7376177.1"/>
    </source>
</evidence>
<evidence type="ECO:0000256" key="11">
    <source>
        <dbReference type="ARBA" id="ARBA00023303"/>
    </source>
</evidence>
<sequence length="299" mass="34199">MVPMSLCDLGFDLIFLIDLCFRFLAWPTISHFFCDAHNVIDMFVLPSLCIRLALGINISPTTHVTWSTLLLCFFPVLRLLKLLRRFQTFQVLLSAWWAVFEALPMLIFVLAIIALTFAAILFAIEPRTNITDWGSALWLTVVSMTGLGYGDLSPCTPEGKVCISILIITSLLYLSIPFGILGSAFTLAWSQRVAVMAVRKLRKHLANHGFTSEDMQKLLEFFDLDHDTDISLVEFRTMINHVMIGFTDVEVNDLFESLDFEQCGRIRAASFLTLVFPREFEECKYTYVPALRKKHRIFY</sequence>
<keyword evidence="5" id="KW-0631">Potassium channel</keyword>
<keyword evidence="4 12" id="KW-0812">Transmembrane</keyword>
<keyword evidence="11" id="KW-0407">Ion channel</keyword>
<evidence type="ECO:0000256" key="1">
    <source>
        <dbReference type="ARBA" id="ARBA00004141"/>
    </source>
</evidence>
<keyword evidence="3" id="KW-0633">Potassium transport</keyword>
<dbReference type="InterPro" id="IPR002048">
    <property type="entry name" value="EF_hand_dom"/>
</dbReference>
<dbReference type="PROSITE" id="PS50222">
    <property type="entry name" value="EF_HAND_2"/>
    <property type="match status" value="1"/>
</dbReference>
<dbReference type="AlphaFoldDB" id="A0A812Q413"/>
<dbReference type="Gene3D" id="1.10.238.10">
    <property type="entry name" value="EF-hand"/>
    <property type="match status" value="1"/>
</dbReference>
<dbReference type="PANTHER" id="PTHR11537:SF254">
    <property type="entry name" value="POTASSIUM VOLTAGE-GATED CHANNEL PROTEIN SHAB"/>
    <property type="match status" value="1"/>
</dbReference>
<dbReference type="Proteomes" id="UP000649617">
    <property type="component" value="Unassembled WGS sequence"/>
</dbReference>
<evidence type="ECO:0000259" key="13">
    <source>
        <dbReference type="PROSITE" id="PS50222"/>
    </source>
</evidence>
<keyword evidence="10 12" id="KW-0472">Membrane</keyword>
<dbReference type="GO" id="GO:0005249">
    <property type="term" value="F:voltage-gated potassium channel activity"/>
    <property type="evidence" value="ECO:0007669"/>
    <property type="project" value="InterPro"/>
</dbReference>
<dbReference type="GO" id="GO:0005509">
    <property type="term" value="F:calcium ion binding"/>
    <property type="evidence" value="ECO:0007669"/>
    <property type="project" value="InterPro"/>
</dbReference>
<dbReference type="OrthoDB" id="73653at2759"/>
<evidence type="ECO:0000256" key="3">
    <source>
        <dbReference type="ARBA" id="ARBA00022538"/>
    </source>
</evidence>
<gene>
    <name evidence="14" type="primary">KCND1</name>
    <name evidence="14" type="ORF">SPIL2461_LOCUS9140</name>
</gene>
<name>A0A812Q413_SYMPI</name>
<evidence type="ECO:0000256" key="10">
    <source>
        <dbReference type="ARBA" id="ARBA00023136"/>
    </source>
</evidence>
<evidence type="ECO:0000256" key="4">
    <source>
        <dbReference type="ARBA" id="ARBA00022692"/>
    </source>
</evidence>
<comment type="caution">
    <text evidence="14">The sequence shown here is derived from an EMBL/GenBank/DDBJ whole genome shotgun (WGS) entry which is preliminary data.</text>
</comment>
<feature type="transmembrane region" description="Helical" evidence="12">
    <location>
        <begin position="64"/>
        <end position="83"/>
    </location>
</feature>
<comment type="subcellular location">
    <subcellularLocation>
        <location evidence="1">Membrane</location>
        <topology evidence="1">Multi-pass membrane protein</topology>
    </subcellularLocation>
</comment>
<dbReference type="Gene3D" id="1.10.287.70">
    <property type="match status" value="1"/>
</dbReference>
<keyword evidence="8 12" id="KW-1133">Transmembrane helix</keyword>
<dbReference type="EMBL" id="CAJNIZ010015658">
    <property type="protein sequence ID" value="CAE7376177.1"/>
    <property type="molecule type" value="Genomic_DNA"/>
</dbReference>
<proteinExistence type="predicted"/>
<feature type="domain" description="EF-hand" evidence="13">
    <location>
        <begin position="210"/>
        <end position="245"/>
    </location>
</feature>
<evidence type="ECO:0000256" key="6">
    <source>
        <dbReference type="ARBA" id="ARBA00022882"/>
    </source>
</evidence>
<dbReference type="GO" id="GO:0001508">
    <property type="term" value="P:action potential"/>
    <property type="evidence" value="ECO:0007669"/>
    <property type="project" value="TreeGrafter"/>
</dbReference>
<evidence type="ECO:0000256" key="2">
    <source>
        <dbReference type="ARBA" id="ARBA00022448"/>
    </source>
</evidence>
<feature type="transmembrane region" description="Helical" evidence="12">
    <location>
        <begin position="95"/>
        <end position="124"/>
    </location>
</feature>
<dbReference type="InterPro" id="IPR005821">
    <property type="entry name" value="Ion_trans_dom"/>
</dbReference>
<evidence type="ECO:0000256" key="9">
    <source>
        <dbReference type="ARBA" id="ARBA00023065"/>
    </source>
</evidence>
<evidence type="ECO:0000313" key="15">
    <source>
        <dbReference type="Proteomes" id="UP000649617"/>
    </source>
</evidence>
<accession>A0A812Q413</accession>
<dbReference type="InterPro" id="IPR027359">
    <property type="entry name" value="Volt_channel_dom_sf"/>
</dbReference>
<dbReference type="PRINTS" id="PR00169">
    <property type="entry name" value="KCHANNEL"/>
</dbReference>
<evidence type="ECO:0000256" key="5">
    <source>
        <dbReference type="ARBA" id="ARBA00022826"/>
    </source>
</evidence>
<dbReference type="GO" id="GO:0008076">
    <property type="term" value="C:voltage-gated potassium channel complex"/>
    <property type="evidence" value="ECO:0007669"/>
    <property type="project" value="InterPro"/>
</dbReference>
<keyword evidence="15" id="KW-1185">Reference proteome</keyword>
<reference evidence="14" key="1">
    <citation type="submission" date="2021-02" db="EMBL/GenBank/DDBJ databases">
        <authorList>
            <person name="Dougan E. K."/>
            <person name="Rhodes N."/>
            <person name="Thang M."/>
            <person name="Chan C."/>
        </authorList>
    </citation>
    <scope>NUCLEOTIDE SEQUENCE</scope>
</reference>
<feature type="transmembrane region" description="Helical" evidence="12">
    <location>
        <begin position="130"/>
        <end position="149"/>
    </location>
</feature>
<feature type="transmembrane region" description="Helical" evidence="12">
    <location>
        <begin position="13"/>
        <end position="33"/>
    </location>
</feature>
<organism evidence="14 15">
    <name type="scientific">Symbiodinium pilosum</name>
    <name type="common">Dinoflagellate</name>
    <dbReference type="NCBI Taxonomy" id="2952"/>
    <lineage>
        <taxon>Eukaryota</taxon>
        <taxon>Sar</taxon>
        <taxon>Alveolata</taxon>
        <taxon>Dinophyceae</taxon>
        <taxon>Suessiales</taxon>
        <taxon>Symbiodiniaceae</taxon>
        <taxon>Symbiodinium</taxon>
    </lineage>
</organism>
<dbReference type="PANTHER" id="PTHR11537">
    <property type="entry name" value="VOLTAGE-GATED POTASSIUM CHANNEL"/>
    <property type="match status" value="1"/>
</dbReference>
<dbReference type="InterPro" id="IPR011992">
    <property type="entry name" value="EF-hand-dom_pair"/>
</dbReference>
<protein>
    <submittedName>
        <fullName evidence="14">KCND1 protein</fullName>
    </submittedName>
</protein>
<evidence type="ECO:0000256" key="7">
    <source>
        <dbReference type="ARBA" id="ARBA00022958"/>
    </source>
</evidence>
<keyword evidence="6" id="KW-0851">Voltage-gated channel</keyword>
<keyword evidence="2" id="KW-0813">Transport</keyword>
<dbReference type="InterPro" id="IPR028325">
    <property type="entry name" value="VG_K_chnl"/>
</dbReference>
<evidence type="ECO:0000256" key="8">
    <source>
        <dbReference type="ARBA" id="ARBA00022989"/>
    </source>
</evidence>
<keyword evidence="7" id="KW-0630">Potassium</keyword>
<feature type="transmembrane region" description="Helical" evidence="12">
    <location>
        <begin position="161"/>
        <end position="189"/>
    </location>
</feature>
<keyword evidence="9" id="KW-0406">Ion transport</keyword>
<dbReference type="Gene3D" id="1.20.120.350">
    <property type="entry name" value="Voltage-gated potassium channels. Chain C"/>
    <property type="match status" value="1"/>
</dbReference>